<gene>
    <name evidence="10" type="ORF">BZZ03_01740</name>
</gene>
<evidence type="ECO:0000256" key="7">
    <source>
        <dbReference type="ARBA" id="ARBA00023012"/>
    </source>
</evidence>
<evidence type="ECO:0000256" key="8">
    <source>
        <dbReference type="SAM" id="Phobius"/>
    </source>
</evidence>
<evidence type="ECO:0000313" key="11">
    <source>
        <dbReference type="Proteomes" id="UP000194606"/>
    </source>
</evidence>
<dbReference type="EC" id="2.7.13.3" evidence="3"/>
<comment type="caution">
    <text evidence="10">The sequence shown here is derived from an EMBL/GenBank/DDBJ whole genome shotgun (WGS) entry which is preliminary data.</text>
</comment>
<accession>A0A252CFX8</accession>
<dbReference type="Pfam" id="PF02518">
    <property type="entry name" value="HATPase_c"/>
    <property type="match status" value="1"/>
</dbReference>
<dbReference type="SUPFAM" id="SSF47384">
    <property type="entry name" value="Homodimeric domain of signal transducing histidine kinase"/>
    <property type="match status" value="1"/>
</dbReference>
<evidence type="ECO:0000259" key="9">
    <source>
        <dbReference type="PROSITE" id="PS50109"/>
    </source>
</evidence>
<dbReference type="RefSeq" id="WP_061413491.1">
    <property type="nucleotide sequence ID" value="NZ_JADPGL010000001.1"/>
</dbReference>
<dbReference type="InterPro" id="IPR036097">
    <property type="entry name" value="HisK_dim/P_sf"/>
</dbReference>
<evidence type="ECO:0000256" key="1">
    <source>
        <dbReference type="ARBA" id="ARBA00000085"/>
    </source>
</evidence>
<dbReference type="InterPro" id="IPR036890">
    <property type="entry name" value="HATPase_C_sf"/>
</dbReference>
<evidence type="ECO:0000256" key="2">
    <source>
        <dbReference type="ARBA" id="ARBA00004370"/>
    </source>
</evidence>
<name>A0A252CFX8_9LACT</name>
<proteinExistence type="predicted"/>
<dbReference type="PROSITE" id="PS50109">
    <property type="entry name" value="HIS_KIN"/>
    <property type="match status" value="1"/>
</dbReference>
<dbReference type="CDD" id="cd00075">
    <property type="entry name" value="HATPase"/>
    <property type="match status" value="1"/>
</dbReference>
<dbReference type="SMART" id="SM00388">
    <property type="entry name" value="HisKA"/>
    <property type="match status" value="1"/>
</dbReference>
<dbReference type="PRINTS" id="PR00344">
    <property type="entry name" value="BCTRLSENSOR"/>
</dbReference>
<dbReference type="EMBL" id="MUIZ01000001">
    <property type="protein sequence ID" value="OUK05464.1"/>
    <property type="molecule type" value="Genomic_DNA"/>
</dbReference>
<keyword evidence="8" id="KW-0472">Membrane</keyword>
<evidence type="ECO:0000256" key="3">
    <source>
        <dbReference type="ARBA" id="ARBA00012438"/>
    </source>
</evidence>
<feature type="transmembrane region" description="Helical" evidence="8">
    <location>
        <begin position="204"/>
        <end position="225"/>
    </location>
</feature>
<keyword evidence="5" id="KW-0808">Transferase</keyword>
<dbReference type="InterPro" id="IPR005467">
    <property type="entry name" value="His_kinase_dom"/>
</dbReference>
<dbReference type="GO" id="GO:0004721">
    <property type="term" value="F:phosphoprotein phosphatase activity"/>
    <property type="evidence" value="ECO:0007669"/>
    <property type="project" value="TreeGrafter"/>
</dbReference>
<dbReference type="Pfam" id="PF00512">
    <property type="entry name" value="HisKA"/>
    <property type="match status" value="1"/>
</dbReference>
<dbReference type="InterPro" id="IPR003594">
    <property type="entry name" value="HATPase_dom"/>
</dbReference>
<dbReference type="GO" id="GO:0000155">
    <property type="term" value="F:phosphorelay sensor kinase activity"/>
    <property type="evidence" value="ECO:0007669"/>
    <property type="project" value="InterPro"/>
</dbReference>
<dbReference type="GO" id="GO:0016036">
    <property type="term" value="P:cellular response to phosphate starvation"/>
    <property type="evidence" value="ECO:0007669"/>
    <property type="project" value="TreeGrafter"/>
</dbReference>
<dbReference type="InterPro" id="IPR004358">
    <property type="entry name" value="Sig_transdc_His_kin-like_C"/>
</dbReference>
<feature type="transmembrane region" description="Helical" evidence="8">
    <location>
        <begin position="21"/>
        <end position="43"/>
    </location>
</feature>
<organism evidence="10 11">
    <name type="scientific">Lactococcus petauri</name>
    <dbReference type="NCBI Taxonomy" id="1940789"/>
    <lineage>
        <taxon>Bacteria</taxon>
        <taxon>Bacillati</taxon>
        <taxon>Bacillota</taxon>
        <taxon>Bacilli</taxon>
        <taxon>Lactobacillales</taxon>
        <taxon>Streptococcaceae</taxon>
        <taxon>Lactococcus</taxon>
    </lineage>
</organism>
<keyword evidence="8" id="KW-1133">Transmembrane helix</keyword>
<dbReference type="Gene3D" id="1.10.287.130">
    <property type="match status" value="1"/>
</dbReference>
<dbReference type="SUPFAM" id="SSF55874">
    <property type="entry name" value="ATPase domain of HSP90 chaperone/DNA topoisomerase II/histidine kinase"/>
    <property type="match status" value="1"/>
</dbReference>
<evidence type="ECO:0000256" key="6">
    <source>
        <dbReference type="ARBA" id="ARBA00022777"/>
    </source>
</evidence>
<evidence type="ECO:0000256" key="5">
    <source>
        <dbReference type="ARBA" id="ARBA00022679"/>
    </source>
</evidence>
<feature type="domain" description="Histidine kinase" evidence="9">
    <location>
        <begin position="245"/>
        <end position="460"/>
    </location>
</feature>
<protein>
    <recommendedName>
        <fullName evidence="3">histidine kinase</fullName>
        <ecNumber evidence="3">2.7.13.3</ecNumber>
    </recommendedName>
</protein>
<keyword evidence="4" id="KW-0597">Phosphoprotein</keyword>
<keyword evidence="6 10" id="KW-0418">Kinase</keyword>
<dbReference type="Gene3D" id="3.30.565.10">
    <property type="entry name" value="Histidine kinase-like ATPase, C-terminal domain"/>
    <property type="match status" value="1"/>
</dbReference>
<keyword evidence="7" id="KW-0902">Two-component regulatory system</keyword>
<reference evidence="10 11" key="1">
    <citation type="submission" date="2017-02" db="EMBL/GenBank/DDBJ databases">
        <authorList>
            <person name="Peterson S.W."/>
        </authorList>
    </citation>
    <scope>NUCLEOTIDE SEQUENCE [LARGE SCALE GENOMIC DNA]</scope>
    <source>
        <strain evidence="10">159469</strain>
    </source>
</reference>
<dbReference type="PANTHER" id="PTHR45453">
    <property type="entry name" value="PHOSPHATE REGULON SENSOR PROTEIN PHOR"/>
    <property type="match status" value="1"/>
</dbReference>
<dbReference type="Proteomes" id="UP000194606">
    <property type="component" value="Unassembled WGS sequence"/>
</dbReference>
<dbReference type="AlphaFoldDB" id="A0A252CFX8"/>
<sequence>MKKIIEKIKSMPIVKNDGKNFLHFFLDFTIIFFALTVIILQVLTSGVYKSTDQNLRDLAANPDILRALALDQAGVNQGTFEINQGNYSPTNSIVMYDEKGNVLGPTGSVDATTKPGSSSQQQIIRVDLVRYQLEKTAKLDKDALGQIKSISIRNPYGPDWHYRYVTLAMPQSNLDTTYGASNIAYIQVFSNVDQLQDSLSRSNFIIITTMVMFWFISVIISLYLANWTLRPVMVAYEKQKAFVENASHELRTPLAILQNRLELLFQNPNATIIEESENISESLSEVRNMRLLTTNLLNMARQDNNIKTNPEPTDKEFFEAIFSNYQLLAESSDKSLKTSLKFEGALSLDQSLVKQLLTILFDNAMKYTGEDGEIQVDVQKNGATLLLSVSDNGEGITAADKKKIFDRFYRVDKARTRQKGGLGLGLSLAQQIAEAHNGRITVEDNQPRGTKFTVRLRTSPSPKSAKVNKK</sequence>
<dbReference type="FunFam" id="3.30.565.10:FF:000006">
    <property type="entry name" value="Sensor histidine kinase WalK"/>
    <property type="match status" value="1"/>
</dbReference>
<keyword evidence="8" id="KW-0812">Transmembrane</keyword>
<comment type="catalytic activity">
    <reaction evidence="1">
        <text>ATP + protein L-histidine = ADP + protein N-phospho-L-histidine.</text>
        <dbReference type="EC" id="2.7.13.3"/>
    </reaction>
</comment>
<evidence type="ECO:0000313" key="10">
    <source>
        <dbReference type="EMBL" id="OUK05464.1"/>
    </source>
</evidence>
<dbReference type="PANTHER" id="PTHR45453:SF1">
    <property type="entry name" value="PHOSPHATE REGULON SENSOR PROTEIN PHOR"/>
    <property type="match status" value="1"/>
</dbReference>
<dbReference type="SMART" id="SM00387">
    <property type="entry name" value="HATPase_c"/>
    <property type="match status" value="1"/>
</dbReference>
<dbReference type="InterPro" id="IPR050351">
    <property type="entry name" value="BphY/WalK/GraS-like"/>
</dbReference>
<dbReference type="GO" id="GO:0005886">
    <property type="term" value="C:plasma membrane"/>
    <property type="evidence" value="ECO:0007669"/>
    <property type="project" value="TreeGrafter"/>
</dbReference>
<dbReference type="CDD" id="cd00082">
    <property type="entry name" value="HisKA"/>
    <property type="match status" value="1"/>
</dbReference>
<dbReference type="InterPro" id="IPR003661">
    <property type="entry name" value="HisK_dim/P_dom"/>
</dbReference>
<comment type="subcellular location">
    <subcellularLocation>
        <location evidence="2">Membrane</location>
    </subcellularLocation>
</comment>
<evidence type="ECO:0000256" key="4">
    <source>
        <dbReference type="ARBA" id="ARBA00022553"/>
    </source>
</evidence>